<reference evidence="1 2" key="1">
    <citation type="journal article" date="2010" name="PLoS ONE">
        <title>Genome erosion in a nitrogen-fixing vertically transmitted endosymbiotic multicellular cyanobacterium.</title>
        <authorList>
            <person name="Ran L."/>
            <person name="Larsson J."/>
            <person name="Vigil-Stenman T."/>
            <person name="Nylander J.A."/>
            <person name="Ininbergs K."/>
            <person name="Zheng W.W."/>
            <person name="Lapidus A."/>
            <person name="Lowry S."/>
            <person name="Haselkorn R."/>
            <person name="Bergman B."/>
        </authorList>
    </citation>
    <scope>NUCLEOTIDE SEQUENCE [LARGE SCALE GENOMIC DNA]</scope>
    <source>
        <strain evidence="2">0708</strain>
        <plasmid evidence="2">Plasmid pAzo01</plasmid>
    </source>
</reference>
<keyword evidence="2" id="KW-1185">Reference proteome</keyword>
<evidence type="ECO:0000313" key="2">
    <source>
        <dbReference type="Proteomes" id="UP000001511"/>
    </source>
</evidence>
<evidence type="ECO:0000313" key="1">
    <source>
        <dbReference type="EMBL" id="ADI66264.1"/>
    </source>
</evidence>
<accession>D7E5K5</accession>
<keyword evidence="1" id="KW-0614">Plasmid</keyword>
<geneLocation type="plasmid" evidence="1 2">
    <name>pAzo01</name>
</geneLocation>
<sequence length="39" mass="4365">MISFIKRKSVLQILSTLEVLDEDFAEVDAGLLPLDGIKF</sequence>
<dbReference type="AlphaFoldDB" id="D7E5K5"/>
<dbReference type="Proteomes" id="UP000001511">
    <property type="component" value="Plasmid pAzo01"/>
</dbReference>
<dbReference type="HOGENOM" id="CLU_3313633_0_0_3"/>
<name>D7E5K5_NOSA0</name>
<protein>
    <submittedName>
        <fullName evidence="1">SpoVT/AbrB like domain protein</fullName>
    </submittedName>
</protein>
<gene>
    <name evidence="1" type="ordered locus">Aazo_5239</name>
</gene>
<dbReference type="EMBL" id="CP002060">
    <property type="protein sequence ID" value="ADI66264.1"/>
    <property type="molecule type" value="Genomic_DNA"/>
</dbReference>
<dbReference type="KEGG" id="naz:Aazo_5239"/>
<proteinExistence type="predicted"/>
<organism evidence="1 2">
    <name type="scientific">Nostoc azollae (strain 0708)</name>
    <name type="common">Anabaena azollae (strain 0708)</name>
    <dbReference type="NCBI Taxonomy" id="551115"/>
    <lineage>
        <taxon>Bacteria</taxon>
        <taxon>Bacillati</taxon>
        <taxon>Cyanobacteriota</taxon>
        <taxon>Cyanophyceae</taxon>
        <taxon>Nostocales</taxon>
        <taxon>Nostocaceae</taxon>
        <taxon>Trichormus</taxon>
    </lineage>
</organism>